<dbReference type="Pfam" id="PF21158">
    <property type="entry name" value="flgK_1st_1"/>
    <property type="match status" value="2"/>
</dbReference>
<evidence type="ECO:0000256" key="6">
    <source>
        <dbReference type="ARBA" id="ARBA00023143"/>
    </source>
</evidence>
<sequence>MAIDLYQTGVSGLMAAQAQMATTGHNIANVNTEGYHRQRVEQITNTSLLQGGLHLGTGTQVSDVTRLYQEYAFKDLLTNNTEQAGAAQLHQHLSYLDQSLSNLNKAISQSMDDLYGALNAIVDNPGDLGNRDITLAKAEDLASQYNQLYDSFTQEMAINSREIGTRAQYINETAAAIAALNQEIQQAGLKGTPNDLMDQRDKLIEELSSEVKISTIKDSNNGMITVLLGGREPLVSGSQAYQLQERPGKPDPLQSELYLVNPKVSGSGTRLDGASLGGELGAVFRFRDQVLPQTLSDIGKVAVAIADVFNQAQSQGVDLNGLPGQNMFNDINSDSAKGSRFLTTNAAVTGAVTITDTGKLSGDEYSLSYTGSGYQLTNLASGKKESFADLAELNAGLEQNHGISLDLQGTPATGDEMRIRPTRMAASELKVAIGDGKQIAASGQVMAVADSDNTGTAALELNISDSTGALPGKSSPWTVSFEGGDYTVSYVDGAGDSQTLTAAFDPDNPVITVEGLTITVKGDPKDFDRFEIENVSGSGNNANVVAMAGIKNQALLNNGRSTLSQSFNQTTVEVGAMAYNQRIRSETASAAYSQSFDRVQSMVGVNLDEEAANLLRFQQAYMAAARVVTVASETMNTVLQIR</sequence>
<keyword evidence="12" id="KW-0282">Flagellum</keyword>
<evidence type="ECO:0000256" key="5">
    <source>
        <dbReference type="ARBA" id="ARBA00022525"/>
    </source>
</evidence>
<dbReference type="PRINTS" id="PR01005">
    <property type="entry name" value="FLGHOOKAP1"/>
</dbReference>
<dbReference type="Pfam" id="PF00460">
    <property type="entry name" value="Flg_bb_rod"/>
    <property type="match status" value="1"/>
</dbReference>
<keyword evidence="12" id="KW-0969">Cilium</keyword>
<dbReference type="EMBL" id="PXYH01000007">
    <property type="protein sequence ID" value="PSJ44619.1"/>
    <property type="molecule type" value="Genomic_DNA"/>
</dbReference>
<comment type="caution">
    <text evidence="12">The sequence shown here is derived from an EMBL/GenBank/DDBJ whole genome shotgun (WGS) entry which is preliminary data.</text>
</comment>
<accession>A0A2P7R324</accession>
<evidence type="ECO:0000256" key="3">
    <source>
        <dbReference type="ARBA" id="ARBA00009677"/>
    </source>
</evidence>
<dbReference type="Pfam" id="PF22638">
    <property type="entry name" value="FlgK_D1"/>
    <property type="match status" value="1"/>
</dbReference>
<evidence type="ECO:0000259" key="10">
    <source>
        <dbReference type="Pfam" id="PF21158"/>
    </source>
</evidence>
<dbReference type="InterPro" id="IPR002371">
    <property type="entry name" value="FlgK"/>
</dbReference>
<dbReference type="InterPro" id="IPR010930">
    <property type="entry name" value="Flg_bb/hook_C_dom"/>
</dbReference>
<keyword evidence="7" id="KW-0175">Coiled coil</keyword>
<dbReference type="OrthoDB" id="9802553at2"/>
<feature type="domain" description="Flagellar hook-associated protein 1 D2-like" evidence="10">
    <location>
        <begin position="347"/>
        <end position="421"/>
    </location>
</feature>
<feature type="domain" description="Flagellar basal-body/hook protein C-terminal" evidence="9">
    <location>
        <begin position="602"/>
        <end position="641"/>
    </location>
</feature>
<evidence type="ECO:0000256" key="7">
    <source>
        <dbReference type="SAM" id="Coils"/>
    </source>
</evidence>
<gene>
    <name evidence="12" type="primary">flgK</name>
    <name evidence="12" type="ORF">C7I36_06885</name>
</gene>
<evidence type="ECO:0000256" key="2">
    <source>
        <dbReference type="ARBA" id="ARBA00004613"/>
    </source>
</evidence>
<name>A0A2P7R324_9GAMM</name>
<dbReference type="AlphaFoldDB" id="A0A2P7R324"/>
<feature type="coiled-coil region" evidence="7">
    <location>
        <begin position="135"/>
        <end position="190"/>
    </location>
</feature>
<evidence type="ECO:0000259" key="9">
    <source>
        <dbReference type="Pfam" id="PF06429"/>
    </source>
</evidence>
<dbReference type="NCBIfam" id="TIGR02492">
    <property type="entry name" value="flgK_ends"/>
    <property type="match status" value="1"/>
</dbReference>
<dbReference type="SUPFAM" id="SSF64518">
    <property type="entry name" value="Phase 1 flagellin"/>
    <property type="match status" value="2"/>
</dbReference>
<dbReference type="GO" id="GO:0009424">
    <property type="term" value="C:bacterial-type flagellum hook"/>
    <property type="evidence" value="ECO:0007669"/>
    <property type="project" value="InterPro"/>
</dbReference>
<protein>
    <recommendedName>
        <fullName evidence="4">Flagellar hook-associated protein 1</fullName>
    </recommendedName>
</protein>
<keyword evidence="5" id="KW-0964">Secreted</keyword>
<evidence type="ECO:0000256" key="4">
    <source>
        <dbReference type="ARBA" id="ARBA00016244"/>
    </source>
</evidence>
<evidence type="ECO:0000313" key="12">
    <source>
        <dbReference type="EMBL" id="PSJ44619.1"/>
    </source>
</evidence>
<dbReference type="InterPro" id="IPR049119">
    <property type="entry name" value="FlgK_D2-like"/>
</dbReference>
<dbReference type="GO" id="GO:0005576">
    <property type="term" value="C:extracellular region"/>
    <property type="evidence" value="ECO:0007669"/>
    <property type="project" value="UniProtKB-SubCell"/>
</dbReference>
<dbReference type="PANTHER" id="PTHR30033">
    <property type="entry name" value="FLAGELLAR HOOK-ASSOCIATED PROTEIN 1"/>
    <property type="match status" value="1"/>
</dbReference>
<dbReference type="Proteomes" id="UP000242181">
    <property type="component" value="Unassembled WGS sequence"/>
</dbReference>
<feature type="domain" description="Flagellar basal body rod protein N-terminal" evidence="8">
    <location>
        <begin position="7"/>
        <end position="35"/>
    </location>
</feature>
<reference evidence="12 13" key="1">
    <citation type="submission" date="2018-03" db="EMBL/GenBank/DDBJ databases">
        <title>The draft genome of Zobellella taiwanensis JCM 13381.</title>
        <authorList>
            <person name="Liu L."/>
            <person name="Li L."/>
            <person name="Wang T."/>
            <person name="Zhang X."/>
            <person name="Liang L."/>
        </authorList>
    </citation>
    <scope>NUCLEOTIDE SEQUENCE [LARGE SCALE GENOMIC DNA]</scope>
    <source>
        <strain evidence="12 13">JCM 13381</strain>
    </source>
</reference>
<keyword evidence="6" id="KW-0975">Bacterial flagellum</keyword>
<evidence type="ECO:0000313" key="13">
    <source>
        <dbReference type="Proteomes" id="UP000242181"/>
    </source>
</evidence>
<dbReference type="Pfam" id="PF06429">
    <property type="entry name" value="Flg_bbr_C"/>
    <property type="match status" value="1"/>
</dbReference>
<feature type="domain" description="Flagellar hook-associated protein 1 D2-like" evidence="10">
    <location>
        <begin position="449"/>
        <end position="532"/>
    </location>
</feature>
<evidence type="ECO:0000259" key="11">
    <source>
        <dbReference type="Pfam" id="PF22638"/>
    </source>
</evidence>
<feature type="domain" description="Flagellar hook-associated protein FlgK helical" evidence="11">
    <location>
        <begin position="93"/>
        <end position="328"/>
    </location>
</feature>
<comment type="similarity">
    <text evidence="3">Belongs to the flagella basal body rod proteins family.</text>
</comment>
<dbReference type="PANTHER" id="PTHR30033:SF1">
    <property type="entry name" value="FLAGELLAR HOOK-ASSOCIATED PROTEIN 1"/>
    <property type="match status" value="1"/>
</dbReference>
<dbReference type="InterPro" id="IPR053927">
    <property type="entry name" value="FlgK_helical"/>
</dbReference>
<dbReference type="RefSeq" id="WP_106452986.1">
    <property type="nucleotide sequence ID" value="NZ_PXYH01000007.1"/>
</dbReference>
<keyword evidence="13" id="KW-1185">Reference proteome</keyword>
<dbReference type="GO" id="GO:0005198">
    <property type="term" value="F:structural molecule activity"/>
    <property type="evidence" value="ECO:0007669"/>
    <property type="project" value="InterPro"/>
</dbReference>
<dbReference type="InterPro" id="IPR001444">
    <property type="entry name" value="Flag_bb_rod_N"/>
</dbReference>
<evidence type="ECO:0000259" key="8">
    <source>
        <dbReference type="Pfam" id="PF00460"/>
    </source>
</evidence>
<proteinExistence type="inferred from homology"/>
<evidence type="ECO:0000256" key="1">
    <source>
        <dbReference type="ARBA" id="ARBA00004365"/>
    </source>
</evidence>
<keyword evidence="12" id="KW-0966">Cell projection</keyword>
<organism evidence="12 13">
    <name type="scientific">Zobellella taiwanensis</name>
    <dbReference type="NCBI Taxonomy" id="347535"/>
    <lineage>
        <taxon>Bacteria</taxon>
        <taxon>Pseudomonadati</taxon>
        <taxon>Pseudomonadota</taxon>
        <taxon>Gammaproteobacteria</taxon>
        <taxon>Aeromonadales</taxon>
        <taxon>Aeromonadaceae</taxon>
        <taxon>Zobellella</taxon>
    </lineage>
</organism>
<dbReference type="GO" id="GO:0044780">
    <property type="term" value="P:bacterial-type flagellum assembly"/>
    <property type="evidence" value="ECO:0007669"/>
    <property type="project" value="InterPro"/>
</dbReference>
<comment type="subcellular location">
    <subcellularLocation>
        <location evidence="1">Bacterial flagellum</location>
    </subcellularLocation>
    <subcellularLocation>
        <location evidence="2">Secreted</location>
    </subcellularLocation>
</comment>